<protein>
    <submittedName>
        <fullName evidence="1">Uncharacterized protein</fullName>
    </submittedName>
</protein>
<organism evidence="1 2">
    <name type="scientific">Ancylostoma caninum</name>
    <name type="common">Dog hookworm</name>
    <dbReference type="NCBI Taxonomy" id="29170"/>
    <lineage>
        <taxon>Eukaryota</taxon>
        <taxon>Metazoa</taxon>
        <taxon>Ecdysozoa</taxon>
        <taxon>Nematoda</taxon>
        <taxon>Chromadorea</taxon>
        <taxon>Rhabditida</taxon>
        <taxon>Rhabditina</taxon>
        <taxon>Rhabditomorpha</taxon>
        <taxon>Strongyloidea</taxon>
        <taxon>Ancylostomatidae</taxon>
        <taxon>Ancylostomatinae</taxon>
        <taxon>Ancylostoma</taxon>
    </lineage>
</organism>
<keyword evidence="2" id="KW-1185">Reference proteome</keyword>
<proteinExistence type="predicted"/>
<dbReference type="Proteomes" id="UP000252519">
    <property type="component" value="Unassembled WGS sequence"/>
</dbReference>
<dbReference type="EMBL" id="JOJR01000027">
    <property type="protein sequence ID" value="RCN50013.1"/>
    <property type="molecule type" value="Genomic_DNA"/>
</dbReference>
<name>A0A368H071_ANCCA</name>
<reference evidence="1 2" key="1">
    <citation type="submission" date="2014-10" db="EMBL/GenBank/DDBJ databases">
        <title>Draft genome of the hookworm Ancylostoma caninum.</title>
        <authorList>
            <person name="Mitreva M."/>
        </authorList>
    </citation>
    <scope>NUCLEOTIDE SEQUENCE [LARGE SCALE GENOMIC DNA]</scope>
    <source>
        <strain evidence="1 2">Baltimore</strain>
    </source>
</reference>
<accession>A0A368H071</accession>
<dbReference type="AlphaFoldDB" id="A0A368H071"/>
<comment type="caution">
    <text evidence="1">The sequence shown here is derived from an EMBL/GenBank/DDBJ whole genome shotgun (WGS) entry which is preliminary data.</text>
</comment>
<evidence type="ECO:0000313" key="2">
    <source>
        <dbReference type="Proteomes" id="UP000252519"/>
    </source>
</evidence>
<sequence>MTGNNWRTTLLKEQLTLLWDWNQSLQCR</sequence>
<evidence type="ECO:0000313" key="1">
    <source>
        <dbReference type="EMBL" id="RCN50013.1"/>
    </source>
</evidence>
<gene>
    <name evidence="1" type="ORF">ANCCAN_03842</name>
</gene>